<protein>
    <submittedName>
        <fullName evidence="3">Carbon monoxide dehydrogenase subunit G</fullName>
    </submittedName>
</protein>
<organism evidence="3 4">
    <name type="scientific">Spinactinospora alkalitolerans</name>
    <dbReference type="NCBI Taxonomy" id="687207"/>
    <lineage>
        <taxon>Bacteria</taxon>
        <taxon>Bacillati</taxon>
        <taxon>Actinomycetota</taxon>
        <taxon>Actinomycetes</taxon>
        <taxon>Streptosporangiales</taxon>
        <taxon>Nocardiopsidaceae</taxon>
        <taxon>Spinactinospora</taxon>
    </lineage>
</organism>
<keyword evidence="2" id="KW-0472">Membrane</keyword>
<feature type="compositionally biased region" description="Pro residues" evidence="1">
    <location>
        <begin position="193"/>
        <end position="209"/>
    </location>
</feature>
<dbReference type="Pfam" id="PF06240">
    <property type="entry name" value="COXG"/>
    <property type="match status" value="1"/>
</dbReference>
<dbReference type="CDD" id="cd07823">
    <property type="entry name" value="SRPBCC_5"/>
    <property type="match status" value="1"/>
</dbReference>
<dbReference type="Proteomes" id="UP000589036">
    <property type="component" value="Unassembled WGS sequence"/>
</dbReference>
<dbReference type="PANTHER" id="PTHR38588:SF1">
    <property type="entry name" value="BLL0334 PROTEIN"/>
    <property type="match status" value="1"/>
</dbReference>
<proteinExistence type="predicted"/>
<feature type="region of interest" description="Disordered" evidence="1">
    <location>
        <begin position="188"/>
        <end position="218"/>
    </location>
</feature>
<keyword evidence="2" id="KW-0812">Transmembrane</keyword>
<dbReference type="PANTHER" id="PTHR38588">
    <property type="entry name" value="BLL0334 PROTEIN"/>
    <property type="match status" value="1"/>
</dbReference>
<accession>A0A852U2N2</accession>
<dbReference type="Gene3D" id="3.30.530.20">
    <property type="match status" value="1"/>
</dbReference>
<comment type="caution">
    <text evidence="3">The sequence shown here is derived from an EMBL/GenBank/DDBJ whole genome shotgun (WGS) entry which is preliminary data.</text>
</comment>
<feature type="region of interest" description="Disordered" evidence="1">
    <location>
        <begin position="151"/>
        <end position="175"/>
    </location>
</feature>
<evidence type="ECO:0000256" key="2">
    <source>
        <dbReference type="SAM" id="Phobius"/>
    </source>
</evidence>
<keyword evidence="2" id="KW-1133">Transmembrane helix</keyword>
<name>A0A852U2N2_9ACTN</name>
<dbReference type="SUPFAM" id="SSF55961">
    <property type="entry name" value="Bet v1-like"/>
    <property type="match status" value="1"/>
</dbReference>
<evidence type="ECO:0000313" key="3">
    <source>
        <dbReference type="EMBL" id="NYE49775.1"/>
    </source>
</evidence>
<evidence type="ECO:0000313" key="4">
    <source>
        <dbReference type="Proteomes" id="UP000589036"/>
    </source>
</evidence>
<gene>
    <name evidence="3" type="ORF">HDA32_004895</name>
</gene>
<dbReference type="AlphaFoldDB" id="A0A852U2N2"/>
<dbReference type="EMBL" id="JACCCC010000001">
    <property type="protein sequence ID" value="NYE49775.1"/>
    <property type="molecule type" value="Genomic_DNA"/>
</dbReference>
<sequence>MSTRLNNEFTVPVPVERAWAVLLDVERIAPCMPGATLDSVEGDTFTGRVKVKVGPITVTYRGEARFTGKDEAARVVGITANGKEARGTGTASADVTATLREEGSATRVTVQTDLNVTGRVAQFGRGVMADVSAKLVDKFAANLAAELERDTAEGGAGAAESGEEAAKGGEGSEAGAVEAAEAVPVAQDAQAPGPVPTPRPAPGPPPVAPRSPAAGHREDGESLDLLDIAGGPALKRALPAIAFAAALLLLLRQILKHRRKGRRG</sequence>
<feature type="transmembrane region" description="Helical" evidence="2">
    <location>
        <begin position="237"/>
        <end position="255"/>
    </location>
</feature>
<evidence type="ECO:0000256" key="1">
    <source>
        <dbReference type="SAM" id="MobiDB-lite"/>
    </source>
</evidence>
<keyword evidence="4" id="KW-1185">Reference proteome</keyword>
<reference evidence="3 4" key="1">
    <citation type="submission" date="2020-07" db="EMBL/GenBank/DDBJ databases">
        <title>Sequencing the genomes of 1000 actinobacteria strains.</title>
        <authorList>
            <person name="Klenk H.-P."/>
        </authorList>
    </citation>
    <scope>NUCLEOTIDE SEQUENCE [LARGE SCALE GENOMIC DNA]</scope>
    <source>
        <strain evidence="3 4">CXB654</strain>
    </source>
</reference>
<dbReference type="InterPro" id="IPR010419">
    <property type="entry name" value="CO_DH_gsu"/>
</dbReference>
<dbReference type="InterPro" id="IPR023393">
    <property type="entry name" value="START-like_dom_sf"/>
</dbReference>
<dbReference type="RefSeq" id="WP_179645379.1">
    <property type="nucleotide sequence ID" value="NZ_BAAAYY010000034.1"/>
</dbReference>